<dbReference type="EMBL" id="AMCI01000529">
    <property type="protein sequence ID" value="EJX08835.1"/>
    <property type="molecule type" value="Genomic_DNA"/>
</dbReference>
<organism evidence="5">
    <name type="scientific">gut metagenome</name>
    <dbReference type="NCBI Taxonomy" id="749906"/>
    <lineage>
        <taxon>unclassified sequences</taxon>
        <taxon>metagenomes</taxon>
        <taxon>organismal metagenomes</taxon>
    </lineage>
</organism>
<evidence type="ECO:0000256" key="3">
    <source>
        <dbReference type="ARBA" id="ARBA00023163"/>
    </source>
</evidence>
<dbReference type="Gene3D" id="1.10.10.60">
    <property type="entry name" value="Homeodomain-like"/>
    <property type="match status" value="2"/>
</dbReference>
<reference evidence="5" key="1">
    <citation type="journal article" date="2012" name="PLoS ONE">
        <title>Gene sets for utilization of primary and secondary nutrition supplies in the distal gut of endangered iberian lynx.</title>
        <authorList>
            <person name="Alcaide M."/>
            <person name="Messina E."/>
            <person name="Richter M."/>
            <person name="Bargiela R."/>
            <person name="Peplies J."/>
            <person name="Huws S.A."/>
            <person name="Newbold C.J."/>
            <person name="Golyshin P.N."/>
            <person name="Simon M.A."/>
            <person name="Lopez G."/>
            <person name="Yakimov M.M."/>
            <person name="Ferrer M."/>
        </authorList>
    </citation>
    <scope>NUCLEOTIDE SEQUENCE</scope>
</reference>
<dbReference type="SUPFAM" id="SSF51215">
    <property type="entry name" value="Regulatory protein AraC"/>
    <property type="match status" value="1"/>
</dbReference>
<dbReference type="PROSITE" id="PS01124">
    <property type="entry name" value="HTH_ARAC_FAMILY_2"/>
    <property type="match status" value="1"/>
</dbReference>
<dbReference type="PANTHER" id="PTHR43280:SF32">
    <property type="entry name" value="TRANSCRIPTIONAL REGULATORY PROTEIN"/>
    <property type="match status" value="1"/>
</dbReference>
<proteinExistence type="predicted"/>
<dbReference type="SMART" id="SM00342">
    <property type="entry name" value="HTH_ARAC"/>
    <property type="match status" value="1"/>
</dbReference>
<dbReference type="Pfam" id="PF12833">
    <property type="entry name" value="HTH_18"/>
    <property type="match status" value="1"/>
</dbReference>
<keyword evidence="2" id="KW-0238">DNA-binding</keyword>
<evidence type="ECO:0000256" key="1">
    <source>
        <dbReference type="ARBA" id="ARBA00023015"/>
    </source>
</evidence>
<feature type="domain" description="HTH araC/xylS-type" evidence="4">
    <location>
        <begin position="182"/>
        <end position="280"/>
    </location>
</feature>
<comment type="caution">
    <text evidence="5">The sequence shown here is derived from an EMBL/GenBank/DDBJ whole genome shotgun (WGS) entry which is preliminary data.</text>
</comment>
<sequence length="281" mass="32545">MKYIDDIHQFQPDKDFIAELDMTGSMRRIFHYPQRMNACVFILCLRGSCDLTIHLSEQSIQQHDIVTILPDTFVHVHHQSPDCRLFIVAFNKQLLNGTQLFSSTMSYISKMIETPVTSLRPEVTELFRDYFWLLVKMSRLDDKPHKDLVSAMLLNLLHGIGSIYQKEQITTRANNRGDEIVKSLIQEIIKHYNKERSVAFYADKLHITPQHLSMTVTKITGKTVTDIIAKLIITDAEAKLKSTNMTIQEIAYSLNFPDVSFFGKYFKRYAGMSPKQYRESV</sequence>
<dbReference type="InterPro" id="IPR037923">
    <property type="entry name" value="HTH-like"/>
</dbReference>
<keyword evidence="3" id="KW-0804">Transcription</keyword>
<dbReference type="PANTHER" id="PTHR43280">
    <property type="entry name" value="ARAC-FAMILY TRANSCRIPTIONAL REGULATOR"/>
    <property type="match status" value="1"/>
</dbReference>
<name>J9H4Q9_9ZZZZ</name>
<dbReference type="InterPro" id="IPR020449">
    <property type="entry name" value="Tscrpt_reg_AraC-type_HTH"/>
</dbReference>
<dbReference type="SUPFAM" id="SSF46689">
    <property type="entry name" value="Homeodomain-like"/>
    <property type="match status" value="1"/>
</dbReference>
<dbReference type="InterPro" id="IPR009057">
    <property type="entry name" value="Homeodomain-like_sf"/>
</dbReference>
<evidence type="ECO:0000256" key="2">
    <source>
        <dbReference type="ARBA" id="ARBA00023125"/>
    </source>
</evidence>
<accession>J9H4Q9</accession>
<dbReference type="PRINTS" id="PR00032">
    <property type="entry name" value="HTHARAC"/>
</dbReference>
<protein>
    <submittedName>
        <fullName evidence="5">Transcriptional regulator, AraC family</fullName>
    </submittedName>
</protein>
<dbReference type="InterPro" id="IPR018060">
    <property type="entry name" value="HTH_AraC"/>
</dbReference>
<evidence type="ECO:0000313" key="5">
    <source>
        <dbReference type="EMBL" id="EJX08835.1"/>
    </source>
</evidence>
<dbReference type="AlphaFoldDB" id="J9H4Q9"/>
<dbReference type="GO" id="GO:0043565">
    <property type="term" value="F:sequence-specific DNA binding"/>
    <property type="evidence" value="ECO:0007669"/>
    <property type="project" value="InterPro"/>
</dbReference>
<dbReference type="GO" id="GO:0003700">
    <property type="term" value="F:DNA-binding transcription factor activity"/>
    <property type="evidence" value="ECO:0007669"/>
    <property type="project" value="InterPro"/>
</dbReference>
<evidence type="ECO:0000259" key="4">
    <source>
        <dbReference type="PROSITE" id="PS01124"/>
    </source>
</evidence>
<keyword evidence="1" id="KW-0805">Transcription regulation</keyword>
<gene>
    <name evidence="5" type="ORF">EVA_03049</name>
</gene>